<keyword evidence="2" id="KW-1185">Reference proteome</keyword>
<organism evidence="1 2">
    <name type="scientific">Rhizobium mesoamericanum STM3625</name>
    <dbReference type="NCBI Taxonomy" id="1211777"/>
    <lineage>
        <taxon>Bacteria</taxon>
        <taxon>Pseudomonadati</taxon>
        <taxon>Pseudomonadota</taxon>
        <taxon>Alphaproteobacteria</taxon>
        <taxon>Hyphomicrobiales</taxon>
        <taxon>Rhizobiaceae</taxon>
        <taxon>Rhizobium/Agrobacterium group</taxon>
        <taxon>Rhizobium</taxon>
    </lineage>
</organism>
<dbReference type="AlphaFoldDB" id="K0PID6"/>
<dbReference type="HOGENOM" id="CLU_2411142_0_0_5"/>
<sequence length="92" mass="10222">MKDITIRVCFRDASGAITDGQQDFELTDFAGFLPAIGDQVLEPGVLQGLDRHKPENRTVWTVVGRVFNPKDLPNYVCLVVETRTGSEADAWI</sequence>
<evidence type="ECO:0000313" key="2">
    <source>
        <dbReference type="Proteomes" id="UP000009319"/>
    </source>
</evidence>
<evidence type="ECO:0000313" key="1">
    <source>
        <dbReference type="EMBL" id="CCM76266.1"/>
    </source>
</evidence>
<dbReference type="STRING" id="1211777.BN77_0057"/>
<dbReference type="Proteomes" id="UP000009319">
    <property type="component" value="Unassembled WGS sequence"/>
</dbReference>
<name>K0PID6_9HYPH</name>
<reference evidence="1 2" key="1">
    <citation type="journal article" date="2013" name="Genome Announc.">
        <title>Draft Genome Sequence of Rhizobium mesoamericanum STM3625, a Nitrogen-Fixing Symbiont of Mimosa pudica Isolated in French Guiana (South America).</title>
        <authorList>
            <person name="Moulin L."/>
            <person name="Mornico D."/>
            <person name="Melkonian R."/>
            <person name="Klonowska A."/>
        </authorList>
    </citation>
    <scope>NUCLEOTIDE SEQUENCE [LARGE SCALE GENOMIC DNA]</scope>
    <source>
        <strain evidence="1 2">STM3625</strain>
    </source>
</reference>
<comment type="caution">
    <text evidence="1">The sequence shown here is derived from an EMBL/GenBank/DDBJ whole genome shotgun (WGS) entry which is preliminary data.</text>
</comment>
<protein>
    <submittedName>
        <fullName evidence="1">Uncharacterized protein</fullName>
    </submittedName>
</protein>
<accession>K0PID6</accession>
<dbReference type="RefSeq" id="WP_007527261.1">
    <property type="nucleotide sequence ID" value="NZ_HF536772.1"/>
</dbReference>
<proteinExistence type="predicted"/>
<gene>
    <name evidence="1" type="ORF">BN77_0057</name>
</gene>
<dbReference type="EMBL" id="CANI01000023">
    <property type="protein sequence ID" value="CCM76266.1"/>
    <property type="molecule type" value="Genomic_DNA"/>
</dbReference>